<reference evidence="1" key="2">
    <citation type="journal article" date="2015" name="Data Brief">
        <title>Shoot transcriptome of the giant reed, Arundo donax.</title>
        <authorList>
            <person name="Barrero R.A."/>
            <person name="Guerrero F.D."/>
            <person name="Moolhuijzen P."/>
            <person name="Goolsby J.A."/>
            <person name="Tidwell J."/>
            <person name="Bellgard S.E."/>
            <person name="Bellgard M.I."/>
        </authorList>
    </citation>
    <scope>NUCLEOTIDE SEQUENCE</scope>
    <source>
        <tissue evidence="1">Shoot tissue taken approximately 20 cm above the soil surface</tissue>
    </source>
</reference>
<sequence length="135" mass="14857">MIIQQSIYIYDHHHYCSCCKLRATDACRCAIVNRCCLYFTYCEGGGASVGGELPLERPVVLELVAGSDDPEPNHRLGVGVGVVAADPSVNSVVIHLSFELWLHGIAQQDGLLVGQWNATRCISVCRTRHVSRYII</sequence>
<dbReference type="AlphaFoldDB" id="A0A0A9D0H0"/>
<organism evidence="1">
    <name type="scientific">Arundo donax</name>
    <name type="common">Giant reed</name>
    <name type="synonym">Donax arundinaceus</name>
    <dbReference type="NCBI Taxonomy" id="35708"/>
    <lineage>
        <taxon>Eukaryota</taxon>
        <taxon>Viridiplantae</taxon>
        <taxon>Streptophyta</taxon>
        <taxon>Embryophyta</taxon>
        <taxon>Tracheophyta</taxon>
        <taxon>Spermatophyta</taxon>
        <taxon>Magnoliopsida</taxon>
        <taxon>Liliopsida</taxon>
        <taxon>Poales</taxon>
        <taxon>Poaceae</taxon>
        <taxon>PACMAD clade</taxon>
        <taxon>Arundinoideae</taxon>
        <taxon>Arundineae</taxon>
        <taxon>Arundo</taxon>
    </lineage>
</organism>
<reference evidence="1" key="1">
    <citation type="submission" date="2014-09" db="EMBL/GenBank/DDBJ databases">
        <authorList>
            <person name="Magalhaes I.L.F."/>
            <person name="Oliveira U."/>
            <person name="Santos F.R."/>
            <person name="Vidigal T.H.D.A."/>
            <person name="Brescovit A.D."/>
            <person name="Santos A.J."/>
        </authorList>
    </citation>
    <scope>NUCLEOTIDE SEQUENCE</scope>
    <source>
        <tissue evidence="1">Shoot tissue taken approximately 20 cm above the soil surface</tissue>
    </source>
</reference>
<proteinExistence type="predicted"/>
<name>A0A0A9D0H0_ARUDO</name>
<dbReference type="EMBL" id="GBRH01216544">
    <property type="protein sequence ID" value="JAD81351.1"/>
    <property type="molecule type" value="Transcribed_RNA"/>
</dbReference>
<protein>
    <submittedName>
        <fullName evidence="1">Uncharacterized protein</fullName>
    </submittedName>
</protein>
<accession>A0A0A9D0H0</accession>
<evidence type="ECO:0000313" key="1">
    <source>
        <dbReference type="EMBL" id="JAD81351.1"/>
    </source>
</evidence>